<keyword evidence="1" id="KW-0472">Membrane</keyword>
<name>A0AAV5UR16_9BILA</name>
<feature type="transmembrane region" description="Helical" evidence="1">
    <location>
        <begin position="215"/>
        <end position="238"/>
    </location>
</feature>
<keyword evidence="1" id="KW-0812">Transmembrane</keyword>
<feature type="non-terminal residue" evidence="2">
    <location>
        <position position="1"/>
    </location>
</feature>
<evidence type="ECO:0000313" key="3">
    <source>
        <dbReference type="Proteomes" id="UP001432322"/>
    </source>
</evidence>
<dbReference type="Proteomes" id="UP001432322">
    <property type="component" value="Unassembled WGS sequence"/>
</dbReference>
<sequence>QQLTTDDFTRRLRTLEGNIAFQLGTKLTQEVDIDDRLALMRPRGEPIRIGEFAGSYRQNFYGTANPNLENKTMTNICQHVHCDTDTERVPPRCIDTFTPKGHCCPVCGSMFEVQTYRKTLNDLEMILAQFRRTFQITYKIQLSDVYHYSIERLDDSDYEFRYQVLFVVRDNDTVLDEDTLKATTMLFLSSIGNYWHPSAEFQLIEMKESSRDHSFAMSSIVLGTFFFLISAITATFYFSVEARNQARFLYRRSRLYIDSLRVQTTPAEVEMSGGLIEGENKKGLKRLQDLSSECESGN</sequence>
<comment type="caution">
    <text evidence="2">The sequence shown here is derived from an EMBL/GenBank/DDBJ whole genome shotgun (WGS) entry which is preliminary data.</text>
</comment>
<gene>
    <name evidence="2" type="ORF">PFISCL1PPCAC_856</name>
</gene>
<proteinExistence type="predicted"/>
<accession>A0AAV5UR16</accession>
<dbReference type="AlphaFoldDB" id="A0AAV5UR16"/>
<dbReference type="EMBL" id="BTSY01000001">
    <property type="protein sequence ID" value="GMT09559.1"/>
    <property type="molecule type" value="Genomic_DNA"/>
</dbReference>
<dbReference type="Pfam" id="PF14828">
    <property type="entry name" value="Amnionless"/>
    <property type="match status" value="1"/>
</dbReference>
<evidence type="ECO:0000256" key="1">
    <source>
        <dbReference type="SAM" id="Phobius"/>
    </source>
</evidence>
<dbReference type="InterPro" id="IPR026112">
    <property type="entry name" value="AMN"/>
</dbReference>
<evidence type="ECO:0000313" key="2">
    <source>
        <dbReference type="EMBL" id="GMT09559.1"/>
    </source>
</evidence>
<keyword evidence="1" id="KW-1133">Transmembrane helix</keyword>
<protein>
    <recommendedName>
        <fullName evidence="4">Protein amnionless</fullName>
    </recommendedName>
</protein>
<organism evidence="2 3">
    <name type="scientific">Pristionchus fissidentatus</name>
    <dbReference type="NCBI Taxonomy" id="1538716"/>
    <lineage>
        <taxon>Eukaryota</taxon>
        <taxon>Metazoa</taxon>
        <taxon>Ecdysozoa</taxon>
        <taxon>Nematoda</taxon>
        <taxon>Chromadorea</taxon>
        <taxon>Rhabditida</taxon>
        <taxon>Rhabditina</taxon>
        <taxon>Diplogasteromorpha</taxon>
        <taxon>Diplogasteroidea</taxon>
        <taxon>Neodiplogasteridae</taxon>
        <taxon>Pristionchus</taxon>
    </lineage>
</organism>
<feature type="non-terminal residue" evidence="2">
    <location>
        <position position="298"/>
    </location>
</feature>
<evidence type="ECO:0008006" key="4">
    <source>
        <dbReference type="Google" id="ProtNLM"/>
    </source>
</evidence>
<keyword evidence="3" id="KW-1185">Reference proteome</keyword>
<reference evidence="2" key="1">
    <citation type="submission" date="2023-10" db="EMBL/GenBank/DDBJ databases">
        <title>Genome assembly of Pristionchus species.</title>
        <authorList>
            <person name="Yoshida K."/>
            <person name="Sommer R.J."/>
        </authorList>
    </citation>
    <scope>NUCLEOTIDE SEQUENCE</scope>
    <source>
        <strain evidence="2">RS5133</strain>
    </source>
</reference>